<gene>
    <name evidence="2" type="ORF">CEXT_361931</name>
</gene>
<evidence type="ECO:0000256" key="1">
    <source>
        <dbReference type="SAM" id="MobiDB-lite"/>
    </source>
</evidence>
<organism evidence="2 3">
    <name type="scientific">Caerostris extrusa</name>
    <name type="common">Bark spider</name>
    <name type="synonym">Caerostris bankana</name>
    <dbReference type="NCBI Taxonomy" id="172846"/>
    <lineage>
        <taxon>Eukaryota</taxon>
        <taxon>Metazoa</taxon>
        <taxon>Ecdysozoa</taxon>
        <taxon>Arthropoda</taxon>
        <taxon>Chelicerata</taxon>
        <taxon>Arachnida</taxon>
        <taxon>Araneae</taxon>
        <taxon>Araneomorphae</taxon>
        <taxon>Entelegynae</taxon>
        <taxon>Araneoidea</taxon>
        <taxon>Araneidae</taxon>
        <taxon>Caerostris</taxon>
    </lineage>
</organism>
<proteinExistence type="predicted"/>
<keyword evidence="3" id="KW-1185">Reference proteome</keyword>
<feature type="region of interest" description="Disordered" evidence="1">
    <location>
        <begin position="1"/>
        <end position="34"/>
    </location>
</feature>
<dbReference type="Proteomes" id="UP001054945">
    <property type="component" value="Unassembled WGS sequence"/>
</dbReference>
<sequence>MGDRSIRNDRQKEGGGKRGGTHSPPSKLLGSGKAKQMLLPLDLCHQPSFSPPSDTVSLQVSCPVLIPPRKLSNGS</sequence>
<name>A0AAV4XWZ9_CAEEX</name>
<protein>
    <submittedName>
        <fullName evidence="2">Uncharacterized protein</fullName>
    </submittedName>
</protein>
<evidence type="ECO:0000313" key="2">
    <source>
        <dbReference type="EMBL" id="GIY99697.1"/>
    </source>
</evidence>
<feature type="compositionally biased region" description="Basic and acidic residues" evidence="1">
    <location>
        <begin position="1"/>
        <end position="16"/>
    </location>
</feature>
<comment type="caution">
    <text evidence="2">The sequence shown here is derived from an EMBL/GenBank/DDBJ whole genome shotgun (WGS) entry which is preliminary data.</text>
</comment>
<dbReference type="AlphaFoldDB" id="A0AAV4XWZ9"/>
<evidence type="ECO:0000313" key="3">
    <source>
        <dbReference type="Proteomes" id="UP001054945"/>
    </source>
</evidence>
<reference evidence="2 3" key="1">
    <citation type="submission" date="2021-06" db="EMBL/GenBank/DDBJ databases">
        <title>Caerostris extrusa draft genome.</title>
        <authorList>
            <person name="Kono N."/>
            <person name="Arakawa K."/>
        </authorList>
    </citation>
    <scope>NUCLEOTIDE SEQUENCE [LARGE SCALE GENOMIC DNA]</scope>
</reference>
<accession>A0AAV4XWZ9</accession>
<dbReference type="EMBL" id="BPLR01018450">
    <property type="protein sequence ID" value="GIY99697.1"/>
    <property type="molecule type" value="Genomic_DNA"/>
</dbReference>